<reference evidence="2 3" key="1">
    <citation type="submission" date="2019-03" db="EMBL/GenBank/DDBJ databases">
        <title>Genomic Encyclopedia of Type Strains, Phase III (KMG-III): the genomes of soil and plant-associated and newly described type strains.</title>
        <authorList>
            <person name="Whitman W."/>
        </authorList>
    </citation>
    <scope>NUCLEOTIDE SEQUENCE [LARGE SCALE GENOMIC DNA]</scope>
    <source>
        <strain evidence="2 3">CECT 8301</strain>
    </source>
</reference>
<name>A0A4R8MA29_9FLAO</name>
<feature type="chain" id="PRO_5020581751" evidence="1">
    <location>
        <begin position="26"/>
        <end position="183"/>
    </location>
</feature>
<accession>A0A4R8MA29</accession>
<keyword evidence="3" id="KW-1185">Reference proteome</keyword>
<proteinExistence type="predicted"/>
<dbReference type="RefSeq" id="WP_133968356.1">
    <property type="nucleotide sequence ID" value="NZ_CANLRM010000001.1"/>
</dbReference>
<dbReference type="EMBL" id="SORL01000010">
    <property type="protein sequence ID" value="TDY60937.1"/>
    <property type="molecule type" value="Genomic_DNA"/>
</dbReference>
<dbReference type="Proteomes" id="UP000294824">
    <property type="component" value="Unassembled WGS sequence"/>
</dbReference>
<dbReference type="AlphaFoldDB" id="A0A4R8MA29"/>
<evidence type="ECO:0000313" key="2">
    <source>
        <dbReference type="EMBL" id="TDY60937.1"/>
    </source>
</evidence>
<gene>
    <name evidence="2" type="ORF">DFQ06_2944</name>
</gene>
<feature type="signal peptide" evidence="1">
    <location>
        <begin position="1"/>
        <end position="25"/>
    </location>
</feature>
<sequence>MNSILKSISLAVILLLIYNCSNDDALTSTGNTDEYFKYTVNNGVERVFDSQAKGWFTSNTNSVYQKFFFRAGAETASGSSPIIDGSFTFQDFSTFTSTTNFGWGVSDGVTSNFYFTDIFAGNMFISSTTNLPSTPIMCTVTAHPVIVGDYIEFTFSGDYIDALDPTIQGYVEGEGRVLREMDQ</sequence>
<protein>
    <submittedName>
        <fullName evidence="2">Uncharacterized protein</fullName>
    </submittedName>
</protein>
<evidence type="ECO:0000313" key="3">
    <source>
        <dbReference type="Proteomes" id="UP000294824"/>
    </source>
</evidence>
<evidence type="ECO:0000256" key="1">
    <source>
        <dbReference type="SAM" id="SignalP"/>
    </source>
</evidence>
<organism evidence="2 3">
    <name type="scientific">Algibacter lectus</name>
    <dbReference type="NCBI Taxonomy" id="221126"/>
    <lineage>
        <taxon>Bacteria</taxon>
        <taxon>Pseudomonadati</taxon>
        <taxon>Bacteroidota</taxon>
        <taxon>Flavobacteriia</taxon>
        <taxon>Flavobacteriales</taxon>
        <taxon>Flavobacteriaceae</taxon>
        <taxon>Algibacter</taxon>
    </lineage>
</organism>
<keyword evidence="1" id="KW-0732">Signal</keyword>
<comment type="caution">
    <text evidence="2">The sequence shown here is derived from an EMBL/GenBank/DDBJ whole genome shotgun (WGS) entry which is preliminary data.</text>
</comment>